<dbReference type="PANTHER" id="PTHR40942:SF4">
    <property type="entry name" value="CYTOCHROME C5"/>
    <property type="match status" value="1"/>
</dbReference>
<evidence type="ECO:0000313" key="8">
    <source>
        <dbReference type="EMBL" id="NMG01760.1"/>
    </source>
</evidence>
<dbReference type="AlphaFoldDB" id="A0A972F6D5"/>
<dbReference type="GO" id="GO:0009055">
    <property type="term" value="F:electron transfer activity"/>
    <property type="evidence" value="ECO:0007669"/>
    <property type="project" value="InterPro"/>
</dbReference>
<evidence type="ECO:0000256" key="5">
    <source>
        <dbReference type="ARBA" id="ARBA00023004"/>
    </source>
</evidence>
<organism evidence="8 9">
    <name type="scientific">Azoarcus taiwanensis</name>
    <dbReference type="NCBI Taxonomy" id="666964"/>
    <lineage>
        <taxon>Bacteria</taxon>
        <taxon>Pseudomonadati</taxon>
        <taxon>Pseudomonadota</taxon>
        <taxon>Betaproteobacteria</taxon>
        <taxon>Rhodocyclales</taxon>
        <taxon>Zoogloeaceae</taxon>
        <taxon>Azoarcus</taxon>
    </lineage>
</organism>
<evidence type="ECO:0000256" key="3">
    <source>
        <dbReference type="ARBA" id="ARBA00022723"/>
    </source>
</evidence>
<dbReference type="Pfam" id="PF13442">
    <property type="entry name" value="Cytochrome_CBB3"/>
    <property type="match status" value="1"/>
</dbReference>
<dbReference type="SUPFAM" id="SSF46626">
    <property type="entry name" value="Cytochrome c"/>
    <property type="match status" value="1"/>
</dbReference>
<dbReference type="PANTHER" id="PTHR40942">
    <property type="match status" value="1"/>
</dbReference>
<evidence type="ECO:0000256" key="6">
    <source>
        <dbReference type="PROSITE-ProRule" id="PRU00433"/>
    </source>
</evidence>
<dbReference type="GO" id="GO:0020037">
    <property type="term" value="F:heme binding"/>
    <property type="evidence" value="ECO:0007669"/>
    <property type="project" value="InterPro"/>
</dbReference>
<dbReference type="Gene3D" id="1.10.760.10">
    <property type="entry name" value="Cytochrome c-like domain"/>
    <property type="match status" value="1"/>
</dbReference>
<keyword evidence="2 6" id="KW-0349">Heme</keyword>
<dbReference type="InterPro" id="IPR002323">
    <property type="entry name" value="Cyt_CIE"/>
</dbReference>
<dbReference type="Proteomes" id="UP000599523">
    <property type="component" value="Unassembled WGS sequence"/>
</dbReference>
<gene>
    <name evidence="8" type="ORF">GPA21_02070</name>
</gene>
<feature type="domain" description="Cytochrome c" evidence="7">
    <location>
        <begin position="62"/>
        <end position="142"/>
    </location>
</feature>
<reference evidence="8" key="1">
    <citation type="submission" date="2019-12" db="EMBL/GenBank/DDBJ databases">
        <title>Comparative genomics gives insights into the taxonomy of the Azoarcus-Aromatoleum group and reveals separate origins of nif in the plant-associated Azoarcus and non-plant-associated Aromatoleum sub-groups.</title>
        <authorList>
            <person name="Lafos M."/>
            <person name="Maluk M."/>
            <person name="Batista M."/>
            <person name="Junghare M."/>
            <person name="Carmona M."/>
            <person name="Faoro H."/>
            <person name="Cruz L.M."/>
            <person name="Battistoni F."/>
            <person name="De Souza E."/>
            <person name="Pedrosa F."/>
            <person name="Chen W.-M."/>
            <person name="Poole P.S."/>
            <person name="Dixon R.A."/>
            <person name="James E.K."/>
        </authorList>
    </citation>
    <scope>NUCLEOTIDE SEQUENCE</scope>
    <source>
        <strain evidence="8">NSC3</strain>
    </source>
</reference>
<keyword evidence="3 6" id="KW-0479">Metal-binding</keyword>
<proteinExistence type="predicted"/>
<dbReference type="EMBL" id="WTVM01000007">
    <property type="protein sequence ID" value="NMG01760.1"/>
    <property type="molecule type" value="Genomic_DNA"/>
</dbReference>
<protein>
    <submittedName>
        <fullName evidence="8">Cytochrome c5 family protein</fullName>
    </submittedName>
</protein>
<dbReference type="RefSeq" id="WP_168986553.1">
    <property type="nucleotide sequence ID" value="NZ_CAWPHM010000308.1"/>
</dbReference>
<dbReference type="InterPro" id="IPR036909">
    <property type="entry name" value="Cyt_c-like_dom_sf"/>
</dbReference>
<evidence type="ECO:0000256" key="2">
    <source>
        <dbReference type="ARBA" id="ARBA00022617"/>
    </source>
</evidence>
<name>A0A972F6D5_9RHOO</name>
<dbReference type="GO" id="GO:0005506">
    <property type="term" value="F:iron ion binding"/>
    <property type="evidence" value="ECO:0007669"/>
    <property type="project" value="InterPro"/>
</dbReference>
<sequence length="152" mass="15739">MSKTSVQSAPRQRVRFALPAVGIMAALVVAGCGKAPEVDHEVTASLIQPVAQIAIQRVQITPGNRTGAEIYQALCTTCHASGLLDAPKTGDADAWAPRIAEGFEANVSSVINGLGAMPARAGSPDLTDTEIERAVAYLLNTAGGDFTEPPVE</sequence>
<dbReference type="InterPro" id="IPR009056">
    <property type="entry name" value="Cyt_c-like_dom"/>
</dbReference>
<evidence type="ECO:0000313" key="9">
    <source>
        <dbReference type="Proteomes" id="UP000599523"/>
    </source>
</evidence>
<keyword evidence="9" id="KW-1185">Reference proteome</keyword>
<keyword evidence="5 6" id="KW-0408">Iron</keyword>
<dbReference type="PROSITE" id="PS51007">
    <property type="entry name" value="CYTC"/>
    <property type="match status" value="1"/>
</dbReference>
<keyword evidence="1" id="KW-0813">Transport</keyword>
<dbReference type="PROSITE" id="PS51257">
    <property type="entry name" value="PROKAR_LIPOPROTEIN"/>
    <property type="match status" value="1"/>
</dbReference>
<evidence type="ECO:0000256" key="4">
    <source>
        <dbReference type="ARBA" id="ARBA00022982"/>
    </source>
</evidence>
<accession>A0A972F6D5</accession>
<dbReference type="PRINTS" id="PR00607">
    <property type="entry name" value="CYTCHROMECIE"/>
</dbReference>
<evidence type="ECO:0000259" key="7">
    <source>
        <dbReference type="PROSITE" id="PS51007"/>
    </source>
</evidence>
<comment type="caution">
    <text evidence="8">The sequence shown here is derived from an EMBL/GenBank/DDBJ whole genome shotgun (WGS) entry which is preliminary data.</text>
</comment>
<keyword evidence="4" id="KW-0249">Electron transport</keyword>
<evidence type="ECO:0000256" key="1">
    <source>
        <dbReference type="ARBA" id="ARBA00022448"/>
    </source>
</evidence>